<evidence type="ECO:0000313" key="1">
    <source>
        <dbReference type="EMBL" id="KRT87124.1"/>
    </source>
</evidence>
<reference evidence="2 4" key="3">
    <citation type="submission" date="2023-03" db="EMBL/GenBank/DDBJ databases">
        <title>Agriculturally important microbes genome sequencing.</title>
        <authorList>
            <person name="Dunlap C."/>
        </authorList>
    </citation>
    <scope>NUCLEOTIDE SEQUENCE [LARGE SCALE GENOMIC DNA]</scope>
    <source>
        <strain evidence="2 4">CBP-3203</strain>
    </source>
</reference>
<evidence type="ECO:0000313" key="3">
    <source>
        <dbReference type="Proteomes" id="UP000036168"/>
    </source>
</evidence>
<dbReference type="EMBL" id="JARRTL010000027">
    <property type="protein sequence ID" value="MEC0487176.1"/>
    <property type="molecule type" value="Genomic_DNA"/>
</dbReference>
<dbReference type="InterPro" id="IPR016031">
    <property type="entry name" value="Trp_RNA-bd_attenuator-like_dom"/>
</dbReference>
<dbReference type="Proteomes" id="UP001341297">
    <property type="component" value="Unassembled WGS sequence"/>
</dbReference>
<gene>
    <name evidence="1" type="ORF">AB447_209150</name>
    <name evidence="2" type="ORF">P8828_20695</name>
</gene>
<accession>A0A0T6BID8</accession>
<proteinExistence type="predicted"/>
<dbReference type="PANTHER" id="PTHR38074">
    <property type="entry name" value="ALTERED INHERITANCE OF MITOCHONDRIA PROTEIN 24, MITOCHONDRIAL"/>
    <property type="match status" value="1"/>
</dbReference>
<dbReference type="RefSeq" id="WP_048353717.1">
    <property type="nucleotide sequence ID" value="NZ_JARRTL010000027.1"/>
</dbReference>
<dbReference type="AlphaFoldDB" id="A0A0T6BID8"/>
<evidence type="ECO:0000313" key="4">
    <source>
        <dbReference type="Proteomes" id="UP001341297"/>
    </source>
</evidence>
<dbReference type="Proteomes" id="UP000036168">
    <property type="component" value="Unassembled WGS sequence"/>
</dbReference>
<dbReference type="Gene3D" id="3.60.160.10">
    <property type="entry name" value="Mitochondrial biogenesis AIM24"/>
    <property type="match status" value="1"/>
</dbReference>
<organism evidence="1 3">
    <name type="scientific">Bacillus glycinifermentans</name>
    <dbReference type="NCBI Taxonomy" id="1664069"/>
    <lineage>
        <taxon>Bacteria</taxon>
        <taxon>Bacillati</taxon>
        <taxon>Bacillota</taxon>
        <taxon>Bacilli</taxon>
        <taxon>Bacillales</taxon>
        <taxon>Bacillaceae</taxon>
        <taxon>Bacillus</taxon>
    </lineage>
</organism>
<dbReference type="EMBL" id="LECW02000082">
    <property type="protein sequence ID" value="KRT87124.1"/>
    <property type="molecule type" value="Genomic_DNA"/>
</dbReference>
<dbReference type="InterPro" id="IPR036983">
    <property type="entry name" value="AIM24_sf"/>
</dbReference>
<dbReference type="SUPFAM" id="SSF51219">
    <property type="entry name" value="TRAP-like"/>
    <property type="match status" value="1"/>
</dbReference>
<evidence type="ECO:0000313" key="2">
    <source>
        <dbReference type="EMBL" id="MEC0487176.1"/>
    </source>
</evidence>
<protein>
    <submittedName>
        <fullName evidence="2">AIM24 family protein</fullName>
    </submittedName>
</protein>
<reference evidence="1 3" key="1">
    <citation type="journal article" date="2015" name="Int. J. Syst. Evol. Microbiol.">
        <title>Bacillus glycinifermentans sp. nov., isolated from fermented soybean paste.</title>
        <authorList>
            <person name="Kim S.J."/>
            <person name="Dunlap C.A."/>
            <person name="Kwon S.W."/>
            <person name="Rooney A.P."/>
        </authorList>
    </citation>
    <scope>NUCLEOTIDE SEQUENCE [LARGE SCALE GENOMIC DNA]</scope>
    <source>
        <strain evidence="1 3">GO-13</strain>
    </source>
</reference>
<reference evidence="1" key="2">
    <citation type="submission" date="2015-10" db="EMBL/GenBank/DDBJ databases">
        <authorList>
            <person name="Gilbert D.G."/>
        </authorList>
    </citation>
    <scope>NUCLEOTIDE SEQUENCE</scope>
    <source>
        <strain evidence="1">GO-13</strain>
    </source>
</reference>
<keyword evidence="4" id="KW-1185">Reference proteome</keyword>
<dbReference type="PANTHER" id="PTHR38074:SF1">
    <property type="entry name" value="ALTERED INHERITANCE OF MITOCHONDRIA PROTEIN 24, MITOCHONDRIAL"/>
    <property type="match status" value="1"/>
</dbReference>
<dbReference type="InterPro" id="IPR002838">
    <property type="entry name" value="AIM24"/>
</dbReference>
<dbReference type="Pfam" id="PF01987">
    <property type="entry name" value="AIM24"/>
    <property type="match status" value="1"/>
</dbReference>
<comment type="caution">
    <text evidence="1">The sequence shown here is derived from an EMBL/GenBank/DDBJ whole genome shotgun (WGS) entry which is preliminary data.</text>
</comment>
<sequence>MIKPRQDRDRYLCCEGSGVFFAKKGSIVAMKPGNTKIEGSIFGATEGSLISNAFKNKKREIMGTKIDLMKVEMTNDSVLLADEARYVSGVNLQVNEMLSILNIDNLLAYYNCELDARGRSMTETVIGEDGFFKTVLTGRGNGSWVALLSKGNPYSMMAPIIVDPDAVVAWKGNENPRLVTSHNTMVGWLKKGVGKGSGESYFLRFDSPQTQIIIQPYEV</sequence>
<name>A0A0T6BID8_9BACI</name>
<dbReference type="OrthoDB" id="6048299at2"/>